<proteinExistence type="predicted"/>
<protein>
    <submittedName>
        <fullName evidence="1">Uncharacterized protein</fullName>
    </submittedName>
</protein>
<evidence type="ECO:0000313" key="2">
    <source>
        <dbReference type="Proteomes" id="UP000051461"/>
    </source>
</evidence>
<gene>
    <name evidence="1" type="ORF">FC07_GL002721</name>
</gene>
<reference evidence="1 2" key="1">
    <citation type="journal article" date="2015" name="Genome Announc.">
        <title>Expanding the biotechnology potential of lactobacilli through comparative genomics of 213 strains and associated genera.</title>
        <authorList>
            <person name="Sun Z."/>
            <person name="Harris H.M."/>
            <person name="McCann A."/>
            <person name="Guo C."/>
            <person name="Argimon S."/>
            <person name="Zhang W."/>
            <person name="Yang X."/>
            <person name="Jeffery I.B."/>
            <person name="Cooney J.C."/>
            <person name="Kagawa T.F."/>
            <person name="Liu W."/>
            <person name="Song Y."/>
            <person name="Salvetti E."/>
            <person name="Wrobel A."/>
            <person name="Rasinkangas P."/>
            <person name="Parkhill J."/>
            <person name="Rea M.C."/>
            <person name="O'Sullivan O."/>
            <person name="Ritari J."/>
            <person name="Douillard F.P."/>
            <person name="Paul Ross R."/>
            <person name="Yang R."/>
            <person name="Briner A.E."/>
            <person name="Felis G.E."/>
            <person name="de Vos W.M."/>
            <person name="Barrangou R."/>
            <person name="Klaenhammer T.R."/>
            <person name="Caufield P.W."/>
            <person name="Cui Y."/>
            <person name="Zhang H."/>
            <person name="O'Toole P.W."/>
        </authorList>
    </citation>
    <scope>NUCLEOTIDE SEQUENCE [LARGE SCALE GENOMIC DNA]</scope>
    <source>
        <strain evidence="1 2">DSM 20003</strain>
    </source>
</reference>
<dbReference type="PATRIC" id="fig|1423726.3.peg.2832"/>
<dbReference type="Proteomes" id="UP000051461">
    <property type="component" value="Unassembled WGS sequence"/>
</dbReference>
<comment type="caution">
    <text evidence="1">The sequence shown here is derived from an EMBL/GenBank/DDBJ whole genome shotgun (WGS) entry which is preliminary data.</text>
</comment>
<sequence>MTDMDNNLEGFASKVIENYAVGQEIDLKNMILIAATQGKTNLSISARFPRAEFLNELKAQGFSFEQLGDKLVFDWSDLVFNGGSDD</sequence>
<evidence type="ECO:0000313" key="1">
    <source>
        <dbReference type="EMBL" id="KRK39004.1"/>
    </source>
</evidence>
<accession>A0A0R1GXE8</accession>
<dbReference type="EMBL" id="AZDA01000046">
    <property type="protein sequence ID" value="KRK39004.1"/>
    <property type="molecule type" value="Genomic_DNA"/>
</dbReference>
<organism evidence="1 2">
    <name type="scientific">Loigolactobacillus bifermentans DSM 20003</name>
    <dbReference type="NCBI Taxonomy" id="1423726"/>
    <lineage>
        <taxon>Bacteria</taxon>
        <taxon>Bacillati</taxon>
        <taxon>Bacillota</taxon>
        <taxon>Bacilli</taxon>
        <taxon>Lactobacillales</taxon>
        <taxon>Lactobacillaceae</taxon>
        <taxon>Loigolactobacillus</taxon>
    </lineage>
</organism>
<dbReference type="STRING" id="1423726.FC07_GL002721"/>
<dbReference type="AlphaFoldDB" id="A0A0R1GXE8"/>
<name>A0A0R1GXE8_9LACO</name>
<keyword evidence="2" id="KW-1185">Reference proteome</keyword>